<comment type="caution">
    <text evidence="1">The sequence shown here is derived from an EMBL/GenBank/DDBJ whole genome shotgun (WGS) entry which is preliminary data.</text>
</comment>
<keyword evidence="2" id="KW-1185">Reference proteome</keyword>
<dbReference type="Proteomes" id="UP001597297">
    <property type="component" value="Unassembled WGS sequence"/>
</dbReference>
<dbReference type="InterPro" id="IPR007263">
    <property type="entry name" value="DCC1-like"/>
</dbReference>
<organism evidence="1 2">
    <name type="scientific">Rubritalea spongiae</name>
    <dbReference type="NCBI Taxonomy" id="430797"/>
    <lineage>
        <taxon>Bacteria</taxon>
        <taxon>Pseudomonadati</taxon>
        <taxon>Verrucomicrobiota</taxon>
        <taxon>Verrucomicrobiia</taxon>
        <taxon>Verrucomicrobiales</taxon>
        <taxon>Rubritaleaceae</taxon>
        <taxon>Rubritalea</taxon>
    </lineage>
</organism>
<reference evidence="2" key="1">
    <citation type="journal article" date="2019" name="Int. J. Syst. Evol. Microbiol.">
        <title>The Global Catalogue of Microorganisms (GCM) 10K type strain sequencing project: providing services to taxonomists for standard genome sequencing and annotation.</title>
        <authorList>
            <consortium name="The Broad Institute Genomics Platform"/>
            <consortium name="The Broad Institute Genome Sequencing Center for Infectious Disease"/>
            <person name="Wu L."/>
            <person name="Ma J."/>
        </authorList>
    </citation>
    <scope>NUCLEOTIDE SEQUENCE [LARGE SCALE GENOMIC DNA]</scope>
    <source>
        <strain evidence="2">JCM 16545</strain>
    </source>
</reference>
<dbReference type="EMBL" id="JBHUJC010000042">
    <property type="protein sequence ID" value="MFD2277457.1"/>
    <property type="molecule type" value="Genomic_DNA"/>
</dbReference>
<sequence>MKLDEEVEWVEVYYDGKCGMCCTFHEWINAQERANEIRFFPYQGVEAQQHFPELHSLDPAREMVVRTANGGIYRAAEAWVWCLWSCVKYRGLAEKFSHPRLLPQVQKLCHLLAANRITLSKVFFRGKMKQVTEQLHQMPGIDCAEGCALPQTIDNEREQKDV</sequence>
<protein>
    <submittedName>
        <fullName evidence="1">Thiol-disulfide oxidoreductase DCC family protein</fullName>
    </submittedName>
</protein>
<name>A0ABW5E531_9BACT</name>
<evidence type="ECO:0000313" key="2">
    <source>
        <dbReference type="Proteomes" id="UP001597297"/>
    </source>
</evidence>
<dbReference type="Pfam" id="PF04134">
    <property type="entry name" value="DCC1-like"/>
    <property type="match status" value="1"/>
</dbReference>
<dbReference type="RefSeq" id="WP_377093382.1">
    <property type="nucleotide sequence ID" value="NZ_JBHSJM010000001.1"/>
</dbReference>
<gene>
    <name evidence="1" type="ORF">ACFSQZ_13335</name>
</gene>
<evidence type="ECO:0000313" key="1">
    <source>
        <dbReference type="EMBL" id="MFD2277457.1"/>
    </source>
</evidence>
<accession>A0ABW5E531</accession>
<proteinExistence type="predicted"/>